<reference evidence="6" key="1">
    <citation type="submission" date="2015-11" db="EMBL/GenBank/DDBJ databases">
        <authorList>
            <person name="Kumar R."/>
            <person name="Singh D."/>
            <person name="Swarnkar M.K."/>
            <person name="Singh A.K."/>
            <person name="Kumar S."/>
        </authorList>
    </citation>
    <scope>NUCLEOTIDE SEQUENCE [LARGE SCALE GENOMIC DNA]</scope>
    <source>
        <strain evidence="6">ERGS4:06</strain>
    </source>
</reference>
<dbReference type="InterPro" id="IPR020287">
    <property type="entry name" value="Tail_sheath_C"/>
</dbReference>
<dbReference type="Proteomes" id="UP000059574">
    <property type="component" value="Chromosome"/>
</dbReference>
<reference evidence="5 6" key="2">
    <citation type="journal article" date="2016" name="J. Biotechnol.">
        <title>Complete genome sequence of Arthrobacter alpinus ERGS4:06, a yellow pigmented bacterium tolerant to cold and radiations isolated from Sikkim Himalaya.</title>
        <authorList>
            <person name="Kumar R."/>
            <person name="Singh D."/>
            <person name="Swarnkar M.K."/>
            <person name="Singh A.K."/>
            <person name="Kumar S."/>
        </authorList>
    </citation>
    <scope>NUCLEOTIDE SEQUENCE [LARGE SCALE GENOMIC DNA]</scope>
    <source>
        <strain evidence="5 6">ERGS4:06</strain>
    </source>
</reference>
<evidence type="ECO:0000313" key="6">
    <source>
        <dbReference type="Proteomes" id="UP000059574"/>
    </source>
</evidence>
<dbReference type="EMBL" id="CP013200">
    <property type="protein sequence ID" value="ALO67458.1"/>
    <property type="molecule type" value="Genomic_DNA"/>
</dbReference>
<proteinExistence type="inferred from homology"/>
<dbReference type="RefSeq" id="WP_062290337.1">
    <property type="nucleotide sequence ID" value="NZ_CP013200.1"/>
</dbReference>
<dbReference type="AlphaFoldDB" id="A0A0S2M178"/>
<evidence type="ECO:0000313" key="5">
    <source>
        <dbReference type="EMBL" id="ALO67458.1"/>
    </source>
</evidence>
<dbReference type="OrthoDB" id="9767864at2"/>
<feature type="domain" description="Tail sheath protein subtilisin-like" evidence="3">
    <location>
        <begin position="382"/>
        <end position="515"/>
    </location>
</feature>
<dbReference type="InterPro" id="IPR052042">
    <property type="entry name" value="Tail_sheath_structural"/>
</dbReference>
<feature type="region of interest" description="Disordered" evidence="2">
    <location>
        <begin position="270"/>
        <end position="289"/>
    </location>
</feature>
<dbReference type="Pfam" id="PF04984">
    <property type="entry name" value="Phage_sheath_1"/>
    <property type="match status" value="1"/>
</dbReference>
<name>A0A0S2M178_9MICC</name>
<comment type="similarity">
    <text evidence="1">Belongs to the myoviridae tail sheath protein family.</text>
</comment>
<evidence type="ECO:0000259" key="3">
    <source>
        <dbReference type="Pfam" id="PF04984"/>
    </source>
</evidence>
<dbReference type="Gene3D" id="3.40.50.11780">
    <property type="match status" value="2"/>
</dbReference>
<protein>
    <recommendedName>
        <fullName evidence="7">Phage tail protein</fullName>
    </recommendedName>
</protein>
<organism evidence="5 6">
    <name type="scientific">Arthrobacter alpinus</name>
    <dbReference type="NCBI Taxonomy" id="656366"/>
    <lineage>
        <taxon>Bacteria</taxon>
        <taxon>Bacillati</taxon>
        <taxon>Actinomycetota</taxon>
        <taxon>Actinomycetes</taxon>
        <taxon>Micrococcales</taxon>
        <taxon>Micrococcaceae</taxon>
        <taxon>Arthrobacter</taxon>
    </lineage>
</organism>
<dbReference type="PANTHER" id="PTHR35861:SF1">
    <property type="entry name" value="PHAGE TAIL SHEATH PROTEIN"/>
    <property type="match status" value="1"/>
</dbReference>
<evidence type="ECO:0000256" key="1">
    <source>
        <dbReference type="ARBA" id="ARBA00008005"/>
    </source>
</evidence>
<gene>
    <name evidence="5" type="ORF">AS189_14365</name>
</gene>
<evidence type="ECO:0000259" key="4">
    <source>
        <dbReference type="Pfam" id="PF17482"/>
    </source>
</evidence>
<evidence type="ECO:0008006" key="7">
    <source>
        <dbReference type="Google" id="ProtNLM"/>
    </source>
</evidence>
<dbReference type="Pfam" id="PF17482">
    <property type="entry name" value="Phage_sheath_1C"/>
    <property type="match status" value="1"/>
</dbReference>
<sequence length="634" mass="66232">MPVSTSYPGVYITEVDSGVHTITGVATSITAFIGRAARGPADTPVSINSYSDFERTFGGLWLQSSLGYAVRDFYRNGGRRAIVVRLFHNSAPDAVGQTQGAGTIAARKIAMDTANAVSGATPALAADAAQTKADTYVDQAAKALAQKVATAAKTAVTAGATVASVQAAAVAAALAATQLDFATLALGGLVLTAKAPGAWGNGLRARVKLLHVKDPVTNADTTVPNIFNLMVRDASTGNVETFLNVSIETGNRRRVDLVLAAESALVAAAGAPGTVPPESPEPNNGKGQFDPWADNYVAATATDAELPATNTVVAPDGQASDGLALDSTDFNGQGKRAAKRGLYALDNADLFNLLCIPPYQAGASGGPNDGDIEYGALVPDAVAYCQARRAVLVLDSPHDWSEAAEVVTGMANQAVATTSNYAVLYFPRMVVPDPLRDNRPGELVPSGALAGIMARTDSSRGVWKAPAGLEATVNGTQKLTVPLTDAENGNLNPLGVNCLRTFPASGTVAWGARTLEGNDQLASEWKYLPVRRTALFIEESLFRGTQWVVFEPNDEPLWAQVRLNVGAFMHDLFRQGAFQGSTPKDAYFVKCDSETTTQNDINAGVVNILVGFAPLKPAEFVIISLQQIAGAVQA</sequence>
<accession>A0A0S2M178</accession>
<dbReference type="InterPro" id="IPR035089">
    <property type="entry name" value="Phage_sheath_subtilisin"/>
</dbReference>
<evidence type="ECO:0000256" key="2">
    <source>
        <dbReference type="SAM" id="MobiDB-lite"/>
    </source>
</evidence>
<feature type="domain" description="Tail sheath protein C-terminal" evidence="4">
    <location>
        <begin position="523"/>
        <end position="626"/>
    </location>
</feature>
<dbReference type="PANTHER" id="PTHR35861">
    <property type="match status" value="1"/>
</dbReference>